<feature type="domain" description="NarX-like N-terminal" evidence="6">
    <location>
        <begin position="22"/>
        <end position="110"/>
    </location>
</feature>
<protein>
    <submittedName>
        <fullName evidence="7">Type IV pili methyl-accepting chemotaxis transducer N-terminal domain-containing protein</fullName>
    </submittedName>
</protein>
<comment type="subcellular location">
    <subcellularLocation>
        <location evidence="1">Membrane</location>
        <topology evidence="1">Multi-pass membrane protein</topology>
    </subcellularLocation>
</comment>
<dbReference type="Proteomes" id="UP001150830">
    <property type="component" value="Unassembled WGS sequence"/>
</dbReference>
<evidence type="ECO:0000259" key="6">
    <source>
        <dbReference type="Pfam" id="PF13675"/>
    </source>
</evidence>
<sequence length="259" mass="28716">MAKQMRFGVLVWLMCLPLMVSALTDIEAVNVSGSQRMLTQRMMKDYLMIGADVKADQAKSELTASMARFDANLAALVAYSDSPDTNAGLELVASIWSGHKAHLQQDADKTTVVTLLDENLQLLAACQALVEKIENKSTQRNTEVVNLAGRQRMLSQRIAKAYMALYWQVPDPKLQAELDQAEAEFDTALTKLQAYSGNTNEINQELGRVAVHWKFARPGMDLSPDKPHAPGNIFTTMNSVMDKMNQITHLYEVAQKTPG</sequence>
<keyword evidence="3" id="KW-1133">Transmembrane helix</keyword>
<dbReference type="GO" id="GO:0016020">
    <property type="term" value="C:membrane"/>
    <property type="evidence" value="ECO:0007669"/>
    <property type="project" value="UniProtKB-SubCell"/>
</dbReference>
<name>A0A9X3ECP1_9GAMM</name>
<evidence type="ECO:0000256" key="1">
    <source>
        <dbReference type="ARBA" id="ARBA00004141"/>
    </source>
</evidence>
<keyword evidence="2" id="KW-0812">Transmembrane</keyword>
<keyword evidence="5" id="KW-0732">Signal</keyword>
<feature type="domain" description="NarX-like N-terminal" evidence="6">
    <location>
        <begin position="137"/>
        <end position="218"/>
    </location>
</feature>
<evidence type="ECO:0000256" key="2">
    <source>
        <dbReference type="ARBA" id="ARBA00022692"/>
    </source>
</evidence>
<evidence type="ECO:0000313" key="7">
    <source>
        <dbReference type="EMBL" id="MCY0965159.1"/>
    </source>
</evidence>
<accession>A0A9X3ECP1</accession>
<dbReference type="InterPro" id="IPR029095">
    <property type="entry name" value="NarX-like_N"/>
</dbReference>
<dbReference type="InterPro" id="IPR042295">
    <property type="entry name" value="NarX-like_N_sf"/>
</dbReference>
<keyword evidence="8" id="KW-1185">Reference proteome</keyword>
<dbReference type="AlphaFoldDB" id="A0A9X3ECP1"/>
<evidence type="ECO:0000313" key="8">
    <source>
        <dbReference type="Proteomes" id="UP001150830"/>
    </source>
</evidence>
<evidence type="ECO:0000256" key="4">
    <source>
        <dbReference type="ARBA" id="ARBA00023136"/>
    </source>
</evidence>
<dbReference type="Pfam" id="PF13675">
    <property type="entry name" value="PilJ"/>
    <property type="match status" value="2"/>
</dbReference>
<feature type="signal peptide" evidence="5">
    <location>
        <begin position="1"/>
        <end position="22"/>
    </location>
</feature>
<evidence type="ECO:0000256" key="5">
    <source>
        <dbReference type="SAM" id="SignalP"/>
    </source>
</evidence>
<dbReference type="Gene3D" id="1.20.120.960">
    <property type="entry name" value="Histidine kinase NarX, sensor domain"/>
    <property type="match status" value="1"/>
</dbReference>
<reference evidence="7" key="1">
    <citation type="submission" date="2022-11" db="EMBL/GenBank/DDBJ databases">
        <title>Parathalassolutuus dongxingensis gen. nov., sp. nov., a novel member of family Oceanospirillaceae isolated from a coastal shrimp pond in Guangxi, China.</title>
        <authorList>
            <person name="Chen H."/>
        </authorList>
    </citation>
    <scope>NUCLEOTIDE SEQUENCE</scope>
    <source>
        <strain evidence="7">G-43</strain>
    </source>
</reference>
<comment type="caution">
    <text evidence="7">The sequence shown here is derived from an EMBL/GenBank/DDBJ whole genome shotgun (WGS) entry which is preliminary data.</text>
</comment>
<dbReference type="EMBL" id="JAPNOA010000024">
    <property type="protein sequence ID" value="MCY0965159.1"/>
    <property type="molecule type" value="Genomic_DNA"/>
</dbReference>
<organism evidence="7 8">
    <name type="scientific">Parathalassolituus penaei</name>
    <dbReference type="NCBI Taxonomy" id="2997323"/>
    <lineage>
        <taxon>Bacteria</taxon>
        <taxon>Pseudomonadati</taxon>
        <taxon>Pseudomonadota</taxon>
        <taxon>Gammaproteobacteria</taxon>
        <taxon>Oceanospirillales</taxon>
        <taxon>Oceanospirillaceae</taxon>
        <taxon>Parathalassolituus</taxon>
    </lineage>
</organism>
<gene>
    <name evidence="7" type="ORF">OUO13_08180</name>
</gene>
<dbReference type="RefSeq" id="WP_283173374.1">
    <property type="nucleotide sequence ID" value="NZ_JAPNOA010000024.1"/>
</dbReference>
<evidence type="ECO:0000256" key="3">
    <source>
        <dbReference type="ARBA" id="ARBA00022989"/>
    </source>
</evidence>
<keyword evidence="4" id="KW-0472">Membrane</keyword>
<feature type="chain" id="PRO_5040994138" evidence="5">
    <location>
        <begin position="23"/>
        <end position="259"/>
    </location>
</feature>
<proteinExistence type="predicted"/>